<organism evidence="1 2">
    <name type="scientific">Desulfosarcina widdelii</name>
    <dbReference type="NCBI Taxonomy" id="947919"/>
    <lineage>
        <taxon>Bacteria</taxon>
        <taxon>Pseudomonadati</taxon>
        <taxon>Thermodesulfobacteriota</taxon>
        <taxon>Desulfobacteria</taxon>
        <taxon>Desulfobacterales</taxon>
        <taxon>Desulfosarcinaceae</taxon>
        <taxon>Desulfosarcina</taxon>
    </lineage>
</organism>
<evidence type="ECO:0000313" key="2">
    <source>
        <dbReference type="Proteomes" id="UP000427769"/>
    </source>
</evidence>
<dbReference type="InterPro" id="IPR036897">
    <property type="entry name" value="CarbamoylP_synth_lsu_oligo_sf"/>
</dbReference>
<dbReference type="RefSeq" id="WP_155303415.1">
    <property type="nucleotide sequence ID" value="NZ_AP021875.1"/>
</dbReference>
<dbReference type="EMBL" id="AP021875">
    <property type="protein sequence ID" value="BBO74376.1"/>
    <property type="molecule type" value="Genomic_DNA"/>
</dbReference>
<gene>
    <name evidence="1" type="ORF">DSCW_17930</name>
</gene>
<dbReference type="KEGG" id="dwd:DSCW_17930"/>
<reference evidence="1 2" key="1">
    <citation type="submission" date="2019-11" db="EMBL/GenBank/DDBJ databases">
        <title>Comparative genomics of hydrocarbon-degrading Desulfosarcina strains.</title>
        <authorList>
            <person name="Watanabe M."/>
            <person name="Kojima H."/>
            <person name="Fukui M."/>
        </authorList>
    </citation>
    <scope>NUCLEOTIDE SEQUENCE [LARGE SCALE GENOMIC DNA]</scope>
    <source>
        <strain evidence="1 2">PP31</strain>
    </source>
</reference>
<dbReference type="AlphaFoldDB" id="A0A5K7YYB4"/>
<sequence>MEEEMYPGFELHFEMTMRSFLGNKADHIAGQAYSPQVRKKWYRKALLKAQKQIMSIDTSTSHREQLNTWCEAALKVLGERKLDEYKLLIYLFRLISALLGFRGLKGVTLYSAFFWQNKGQYYTEQLNSVADPMIDYYDIENSVSIRKELVKELKERGLSDFKIAQVLNTTEYQVKKMKNNL</sequence>
<dbReference type="OrthoDB" id="9846748at2"/>
<keyword evidence="2" id="KW-1185">Reference proteome</keyword>
<accession>A0A5K7YYB4</accession>
<name>A0A5K7YYB4_9BACT</name>
<proteinExistence type="predicted"/>
<dbReference type="Proteomes" id="UP000427769">
    <property type="component" value="Chromosome"/>
</dbReference>
<dbReference type="Gene3D" id="1.10.1030.10">
    <property type="entry name" value="Carbamoyl-phosphate synthetase, large subunit oligomerisation domain"/>
    <property type="match status" value="1"/>
</dbReference>
<evidence type="ECO:0000313" key="1">
    <source>
        <dbReference type="EMBL" id="BBO74376.1"/>
    </source>
</evidence>
<protein>
    <submittedName>
        <fullName evidence="1">Uncharacterized protein</fullName>
    </submittedName>
</protein>